<dbReference type="Gene3D" id="3.90.1200.10">
    <property type="match status" value="1"/>
</dbReference>
<accession>A0A6J4RSL4</accession>
<dbReference type="PANTHER" id="PTHR12149">
    <property type="entry name" value="FRUCTOSAMINE 3 KINASE-RELATED PROTEIN"/>
    <property type="match status" value="1"/>
</dbReference>
<dbReference type="InterPro" id="IPR011009">
    <property type="entry name" value="Kinase-like_dom_sf"/>
</dbReference>
<reference evidence="2" key="1">
    <citation type="submission" date="2020-02" db="EMBL/GenBank/DDBJ databases">
        <authorList>
            <person name="Meier V. D."/>
        </authorList>
    </citation>
    <scope>NUCLEOTIDE SEQUENCE</scope>
    <source>
        <strain evidence="2">AVDCRST_MAG12</strain>
    </source>
</reference>
<protein>
    <submittedName>
        <fullName evidence="2">Ribulosamine/erythrulosamine 3-kinase potentially involved in protein deglycation</fullName>
    </submittedName>
</protein>
<keyword evidence="1 2" id="KW-0418">Kinase</keyword>
<evidence type="ECO:0000313" key="2">
    <source>
        <dbReference type="EMBL" id="CAA9480622.1"/>
    </source>
</evidence>
<evidence type="ECO:0000256" key="1">
    <source>
        <dbReference type="PIRNR" id="PIRNR006221"/>
    </source>
</evidence>
<dbReference type="PIRSF" id="PIRSF006221">
    <property type="entry name" value="Ketosamine-3-kinase"/>
    <property type="match status" value="1"/>
</dbReference>
<sequence>MAERIVAEGILTHLGERLRSVRPLGGGCIGEVYRAELEDGTPLVAKVDRDGESHLDREAYMLRYLRERTDLPVPEVFHGSETLLLMEFVEGTNRFSDEAERHAAELLAALHGITADGYGHERDTLIGSLDQPNPWTEDWVEFFRENRLLYAAWAAYGAGRLPGEDLSRVGRLAERLEDLVEEPNPPALVHGDAWRGNVLAKDGRISAFLDPAIYHADPEIELAFISLFNSFGDAFMRRYAEIRPIRHGFFETRRDLYNLYPLLIHTYYFGGGYLGSVQRILERFEE</sequence>
<proteinExistence type="inferred from homology"/>
<dbReference type="SUPFAM" id="SSF56112">
    <property type="entry name" value="Protein kinase-like (PK-like)"/>
    <property type="match status" value="1"/>
</dbReference>
<dbReference type="AlphaFoldDB" id="A0A6J4RSL4"/>
<dbReference type="InterPro" id="IPR016477">
    <property type="entry name" value="Fructo-/Ketosamine-3-kinase"/>
</dbReference>
<comment type="similarity">
    <text evidence="1">Belongs to the fructosamine kinase family.</text>
</comment>
<keyword evidence="1" id="KW-0808">Transferase</keyword>
<name>A0A6J4RSL4_9ACTN</name>
<gene>
    <name evidence="2" type="ORF">AVDCRST_MAG12-1479</name>
</gene>
<dbReference type="PANTHER" id="PTHR12149:SF8">
    <property type="entry name" value="PROTEIN-RIBULOSAMINE 3-KINASE"/>
    <property type="match status" value="1"/>
</dbReference>
<dbReference type="EMBL" id="CADCVK010000230">
    <property type="protein sequence ID" value="CAA9480622.1"/>
    <property type="molecule type" value="Genomic_DNA"/>
</dbReference>
<dbReference type="GO" id="GO:0016301">
    <property type="term" value="F:kinase activity"/>
    <property type="evidence" value="ECO:0007669"/>
    <property type="project" value="UniProtKB-UniRule"/>
</dbReference>
<organism evidence="2">
    <name type="scientific">uncultured Rubrobacteraceae bacterium</name>
    <dbReference type="NCBI Taxonomy" id="349277"/>
    <lineage>
        <taxon>Bacteria</taxon>
        <taxon>Bacillati</taxon>
        <taxon>Actinomycetota</taxon>
        <taxon>Rubrobacteria</taxon>
        <taxon>Rubrobacterales</taxon>
        <taxon>Rubrobacteraceae</taxon>
        <taxon>environmental samples</taxon>
    </lineage>
</organism>
<dbReference type="Gene3D" id="3.30.200.20">
    <property type="entry name" value="Phosphorylase Kinase, domain 1"/>
    <property type="match status" value="1"/>
</dbReference>
<dbReference type="Pfam" id="PF03881">
    <property type="entry name" value="Fructosamin_kin"/>
    <property type="match status" value="1"/>
</dbReference>